<comment type="caution">
    <text evidence="1">The sequence shown here is derived from an EMBL/GenBank/DDBJ whole genome shotgun (WGS) entry which is preliminary data.</text>
</comment>
<protein>
    <submittedName>
        <fullName evidence="1">Uncharacterized protein</fullName>
    </submittedName>
</protein>
<name>A0A9E4ZF72_9EURY</name>
<dbReference type="Proteomes" id="UP001056766">
    <property type="component" value="Unassembled WGS sequence"/>
</dbReference>
<organism evidence="1 2">
    <name type="scientific">Methanococcoides seepicolus</name>
    <dbReference type="NCBI Taxonomy" id="2828780"/>
    <lineage>
        <taxon>Archaea</taxon>
        <taxon>Methanobacteriati</taxon>
        <taxon>Methanobacteriota</taxon>
        <taxon>Stenosarchaea group</taxon>
        <taxon>Methanomicrobia</taxon>
        <taxon>Methanosarcinales</taxon>
        <taxon>Methanosarcinaceae</taxon>
        <taxon>Methanococcoides</taxon>
    </lineage>
</organism>
<proteinExistence type="predicted"/>
<gene>
    <name evidence="1" type="ORF">KDK67_03275</name>
</gene>
<dbReference type="AlphaFoldDB" id="A0A9E4ZF72"/>
<accession>A0A9E4ZF72</accession>
<sequence>MSFIALEHKLKLLEESIKGPPKSYYFIFIEGTPEEEEAMLQIAEIEKHEPNADVLVIKISGVKND</sequence>
<reference evidence="1" key="1">
    <citation type="journal article" date="2021" name="mSystems">
        <title>Bacteria and Archaea Synergistically Convert Glycine Betaine to Biogenic Methane in the Formosa Cold Seep of the South China Sea.</title>
        <authorList>
            <person name="Li L."/>
            <person name="Zhang W."/>
            <person name="Zhang S."/>
            <person name="Song L."/>
            <person name="Sun Q."/>
            <person name="Zhang H."/>
            <person name="Xiang H."/>
            <person name="Dong X."/>
        </authorList>
    </citation>
    <scope>NUCLEOTIDE SEQUENCE</scope>
    <source>
        <strain evidence="1">LLY</strain>
    </source>
</reference>
<reference evidence="1" key="2">
    <citation type="submission" date="2021-04" db="EMBL/GenBank/DDBJ databases">
        <authorList>
            <person name="Dong X."/>
        </authorList>
    </citation>
    <scope>NUCLEOTIDE SEQUENCE</scope>
    <source>
        <strain evidence="1">LLY</strain>
    </source>
</reference>
<dbReference type="RefSeq" id="WP_250867409.1">
    <property type="nucleotide sequence ID" value="NZ_JAGSOI010000008.1"/>
</dbReference>
<evidence type="ECO:0000313" key="2">
    <source>
        <dbReference type="Proteomes" id="UP001056766"/>
    </source>
</evidence>
<evidence type="ECO:0000313" key="1">
    <source>
        <dbReference type="EMBL" id="MCM1986039.1"/>
    </source>
</evidence>
<dbReference type="EMBL" id="JAGSOI010000008">
    <property type="protein sequence ID" value="MCM1986039.1"/>
    <property type="molecule type" value="Genomic_DNA"/>
</dbReference>
<keyword evidence="2" id="KW-1185">Reference proteome</keyword>